<feature type="compositionally biased region" description="Low complexity" evidence="2">
    <location>
        <begin position="524"/>
        <end position="554"/>
    </location>
</feature>
<dbReference type="PROSITE" id="PS50097">
    <property type="entry name" value="BTB"/>
    <property type="match status" value="1"/>
</dbReference>
<dbReference type="InterPro" id="IPR000210">
    <property type="entry name" value="BTB/POZ_dom"/>
</dbReference>
<evidence type="ECO:0000256" key="1">
    <source>
        <dbReference type="PROSITE-ProRule" id="PRU00259"/>
    </source>
</evidence>
<evidence type="ECO:0000313" key="4">
    <source>
        <dbReference type="EMBL" id="KAG7334617.1"/>
    </source>
</evidence>
<dbReference type="EMBL" id="JAHKSW010000002">
    <property type="protein sequence ID" value="KAG7334617.1"/>
    <property type="molecule type" value="Genomic_DNA"/>
</dbReference>
<dbReference type="PANTHER" id="PTHR23312:SF8">
    <property type="entry name" value="ARMADILLO REPEAT-CONTAINING PROTEIN 5"/>
    <property type="match status" value="1"/>
</dbReference>
<dbReference type="SMART" id="SM00185">
    <property type="entry name" value="ARM"/>
    <property type="match status" value="4"/>
</dbReference>
<sequence>MERTRPVKKLDFPEALSKGCFKTDMATQAEQEETQAQSRTDSSSPSPESSLSWCLIQLNKSISRVDAAPGAESKPSREADKRLRAGQWRALVAIRTHHIKGGSSRIRRYQTQGGLPPLLAILRRQESSRKILDLTLSILANCCTEKETRAEVRRLDGISLVVEVLKRHASVETVENRAARALGNLAMDPEGSAQIHSAGGVPPLLLCLSLSSSPSSPPSPSIVPAPPPAASSSTLERAQSAARALFYLSDTPSNRLSLLSQGALPALALFLASEYPLGLRRACLRALHELTRGCGAECAREVSVSGVLSQLGLLASGEGGGALEELSLKTLANLCSQGCLRPLVGSMGIIQKFTEEAKKDPLKSSVLFKALCLCCKEAVNRAKVKESGGLEVLIRFLSSYQNHPLTRLAVLACVDFVYDEAALEQLQELGLVPLLVRRLVDLAREDDFKMDAGLSASSQCSELGSCFDSFDFPPPDGSRKEEMGKEQSSSSFLSLRSWLLSEGFISSEVELMKSPCSSDGDLGSPHSTWSPAYSSSPSSSSSPSPLSSDVSSSPAQQKPVSSPSARSRACRLSISVSPASPCPQPTASTSILQPKPSVSPCKVSSPPRKRARTSSLSSSASRLTLVSLDAPPAIPKTPVYQHPYHPEPWAPESPILLLLSRFSHATDPSTALVTAPVFSALLHYLTQHREPSGRCCRMLVRISCNLNCLQPLVRTGAVALIRHRLCLREQDGPGETDKQSDRMKAKIRQLGQGLLNNLRVQSETGFGSGVLTHIVLSGSESDKIHCILCLPLIISNRVLLKKLLLDSGGLISALEPLVCLDGAEDEDDSADKCKSFLSAWICPPEQVCASRYHSLYASLLIGCLSSLLAGSKVELDRREGQGVLEKLQHLDPDSSSCQCPYQTSIHDLNFLLDDGSLLPGNRDVVSGEVGVAEAESEYFRVLLRGKFDEAQRSSRDSVHIRDVSRGMLLPVLHYLHGCRMTGDGAGRCLVLSSLVSGGLTGHTVFQKTPLAEVMMGASRFLVPGLQRTAEDLCVSVLSSLASKVEAPCPSKPQKHHLALNTVDENGEDSALLSVLPQFYWFSQRYSYSRLGLSCLSILLRPQLPPSVSSDCLLRLVRQADSTESLRQDLLSLATAALS</sequence>
<dbReference type="Pfam" id="PF24768">
    <property type="entry name" value="ARM_ARMC5"/>
    <property type="match status" value="1"/>
</dbReference>
<dbReference type="Proteomes" id="UP000824219">
    <property type="component" value="Linkage Group LG02"/>
</dbReference>
<feature type="region of interest" description="Disordered" evidence="2">
    <location>
        <begin position="19"/>
        <end position="50"/>
    </location>
</feature>
<dbReference type="InterPro" id="IPR000225">
    <property type="entry name" value="Armadillo"/>
</dbReference>
<evidence type="ECO:0000313" key="5">
    <source>
        <dbReference type="Proteomes" id="UP000824219"/>
    </source>
</evidence>
<dbReference type="InterPro" id="IPR011333">
    <property type="entry name" value="SKP1/BTB/POZ_sf"/>
</dbReference>
<protein>
    <recommendedName>
        <fullName evidence="3">BTB domain-containing protein</fullName>
    </recommendedName>
</protein>
<dbReference type="InterPro" id="IPR055445">
    <property type="entry name" value="ARM_ARMC5"/>
</dbReference>
<feature type="repeat" description="ARM" evidence="1">
    <location>
        <begin position="156"/>
        <end position="200"/>
    </location>
</feature>
<dbReference type="OrthoDB" id="6086604at2759"/>
<dbReference type="PANTHER" id="PTHR23312">
    <property type="entry name" value="ARMC5 ARMADILLO REPEAT-CONTAINING -RELATED"/>
    <property type="match status" value="1"/>
</dbReference>
<dbReference type="InterPro" id="IPR016024">
    <property type="entry name" value="ARM-type_fold"/>
</dbReference>
<dbReference type="AlphaFoldDB" id="A0A9D3P4Z7"/>
<dbReference type="Gene3D" id="3.30.710.10">
    <property type="entry name" value="Potassium Channel Kv1.1, Chain A"/>
    <property type="match status" value="1"/>
</dbReference>
<feature type="domain" description="BTB" evidence="3">
    <location>
        <begin position="906"/>
        <end position="976"/>
    </location>
</feature>
<feature type="repeat" description="ARM" evidence="1">
    <location>
        <begin position="113"/>
        <end position="157"/>
    </location>
</feature>
<evidence type="ECO:0000259" key="3">
    <source>
        <dbReference type="PROSITE" id="PS50097"/>
    </source>
</evidence>
<dbReference type="PROSITE" id="PS50176">
    <property type="entry name" value="ARM_REPEAT"/>
    <property type="match status" value="2"/>
</dbReference>
<name>A0A9D3P4Z7_9TELE</name>
<comment type="caution">
    <text evidence="4">The sequence shown here is derived from an EMBL/GenBank/DDBJ whole genome shotgun (WGS) entry which is preliminary data.</text>
</comment>
<dbReference type="GO" id="GO:0005829">
    <property type="term" value="C:cytosol"/>
    <property type="evidence" value="ECO:0007669"/>
    <property type="project" value="TreeGrafter"/>
</dbReference>
<accession>A0A9D3P4Z7</accession>
<dbReference type="GO" id="GO:0009653">
    <property type="term" value="P:anatomical structure morphogenesis"/>
    <property type="evidence" value="ECO:0007669"/>
    <property type="project" value="TreeGrafter"/>
</dbReference>
<feature type="compositionally biased region" description="Polar residues" evidence="2">
    <location>
        <begin position="555"/>
        <end position="565"/>
    </location>
</feature>
<dbReference type="SUPFAM" id="SSF48371">
    <property type="entry name" value="ARM repeat"/>
    <property type="match status" value="1"/>
</dbReference>
<evidence type="ECO:0000256" key="2">
    <source>
        <dbReference type="SAM" id="MobiDB-lite"/>
    </source>
</evidence>
<feature type="region of interest" description="Disordered" evidence="2">
    <location>
        <begin position="515"/>
        <end position="618"/>
    </location>
</feature>
<dbReference type="InterPro" id="IPR011989">
    <property type="entry name" value="ARM-like"/>
</dbReference>
<feature type="compositionally biased region" description="Low complexity" evidence="2">
    <location>
        <begin position="594"/>
        <end position="606"/>
    </location>
</feature>
<reference evidence="4 5" key="1">
    <citation type="submission" date="2021-06" db="EMBL/GenBank/DDBJ databases">
        <title>Chromosome-level genome assembly of the red-tail catfish (Hemibagrus wyckioides).</title>
        <authorList>
            <person name="Shao F."/>
        </authorList>
    </citation>
    <scope>NUCLEOTIDE SEQUENCE [LARGE SCALE GENOMIC DNA]</scope>
    <source>
        <strain evidence="4">EC202008001</strain>
        <tissue evidence="4">Blood</tissue>
    </source>
</reference>
<keyword evidence="5" id="KW-1185">Reference proteome</keyword>
<gene>
    <name evidence="4" type="ORF">KOW79_001213</name>
</gene>
<organism evidence="4 5">
    <name type="scientific">Hemibagrus wyckioides</name>
    <dbReference type="NCBI Taxonomy" id="337641"/>
    <lineage>
        <taxon>Eukaryota</taxon>
        <taxon>Metazoa</taxon>
        <taxon>Chordata</taxon>
        <taxon>Craniata</taxon>
        <taxon>Vertebrata</taxon>
        <taxon>Euteleostomi</taxon>
        <taxon>Actinopterygii</taxon>
        <taxon>Neopterygii</taxon>
        <taxon>Teleostei</taxon>
        <taxon>Ostariophysi</taxon>
        <taxon>Siluriformes</taxon>
        <taxon>Bagridae</taxon>
        <taxon>Hemibagrus</taxon>
    </lineage>
</organism>
<feature type="compositionally biased region" description="Low complexity" evidence="2">
    <location>
        <begin position="26"/>
        <end position="50"/>
    </location>
</feature>
<dbReference type="Gene3D" id="1.25.10.10">
    <property type="entry name" value="Leucine-rich Repeat Variant"/>
    <property type="match status" value="1"/>
</dbReference>
<proteinExistence type="predicted"/>